<dbReference type="GO" id="GO:0000209">
    <property type="term" value="P:protein polyubiquitination"/>
    <property type="evidence" value="ECO:0007669"/>
    <property type="project" value="InterPro"/>
</dbReference>
<accession>A0A9W7XJD7</accession>
<dbReference type="GO" id="GO:0061630">
    <property type="term" value="F:ubiquitin protein ligase activity"/>
    <property type="evidence" value="ECO:0007669"/>
    <property type="project" value="UniProtKB-EC"/>
</dbReference>
<feature type="compositionally biased region" description="Low complexity" evidence="6">
    <location>
        <begin position="633"/>
        <end position="662"/>
    </location>
</feature>
<evidence type="ECO:0000256" key="2">
    <source>
        <dbReference type="ARBA" id="ARBA00012485"/>
    </source>
</evidence>
<proteinExistence type="predicted"/>
<dbReference type="InterPro" id="IPR044611">
    <property type="entry name" value="E3A/B/C-like"/>
</dbReference>
<dbReference type="PANTHER" id="PTHR45700">
    <property type="entry name" value="UBIQUITIN-PROTEIN LIGASE E3C"/>
    <property type="match status" value="1"/>
</dbReference>
<dbReference type="Gene3D" id="3.30.2160.10">
    <property type="entry name" value="Hect, E3 ligase catalytic domain"/>
    <property type="match status" value="1"/>
</dbReference>
<feature type="region of interest" description="Disordered" evidence="6">
    <location>
        <begin position="92"/>
        <end position="112"/>
    </location>
</feature>
<dbReference type="EC" id="2.3.2.26" evidence="2"/>
<dbReference type="Proteomes" id="UP001145021">
    <property type="component" value="Unassembled WGS sequence"/>
</dbReference>
<keyword evidence="4 5" id="KW-0833">Ubl conjugation pathway</keyword>
<evidence type="ECO:0000256" key="5">
    <source>
        <dbReference type="PROSITE-ProRule" id="PRU00104"/>
    </source>
</evidence>
<reference evidence="8" key="1">
    <citation type="submission" date="2022-07" db="EMBL/GenBank/DDBJ databases">
        <title>Phylogenomic reconstructions and comparative analyses of Kickxellomycotina fungi.</title>
        <authorList>
            <person name="Reynolds N.K."/>
            <person name="Stajich J.E."/>
            <person name="Barry K."/>
            <person name="Grigoriev I.V."/>
            <person name="Crous P."/>
            <person name="Smith M.E."/>
        </authorList>
    </citation>
    <scope>NUCLEOTIDE SEQUENCE</scope>
    <source>
        <strain evidence="8">NBRC 105413</strain>
    </source>
</reference>
<feature type="domain" description="HECT" evidence="7">
    <location>
        <begin position="852"/>
        <end position="1299"/>
    </location>
</feature>
<evidence type="ECO:0000256" key="6">
    <source>
        <dbReference type="SAM" id="MobiDB-lite"/>
    </source>
</evidence>
<evidence type="ECO:0000256" key="4">
    <source>
        <dbReference type="ARBA" id="ARBA00022786"/>
    </source>
</evidence>
<feature type="region of interest" description="Disordered" evidence="6">
    <location>
        <begin position="282"/>
        <end position="388"/>
    </location>
</feature>
<keyword evidence="8" id="KW-0012">Acyltransferase</keyword>
<dbReference type="Gene3D" id="3.30.2410.10">
    <property type="entry name" value="Hect, E3 ligase catalytic domain"/>
    <property type="match status" value="1"/>
</dbReference>
<dbReference type="EMBL" id="JANBOH010000084">
    <property type="protein sequence ID" value="KAJ1645890.1"/>
    <property type="molecule type" value="Genomic_DNA"/>
</dbReference>
<evidence type="ECO:0000259" key="7">
    <source>
        <dbReference type="PROSITE" id="PS50237"/>
    </source>
</evidence>
<gene>
    <name evidence="8" type="primary">HUL4</name>
    <name evidence="8" type="ORF">LPJ64_002551</name>
</gene>
<dbReference type="InterPro" id="IPR035983">
    <property type="entry name" value="Hect_E3_ubiquitin_ligase"/>
</dbReference>
<dbReference type="PROSITE" id="PS50237">
    <property type="entry name" value="HECT"/>
    <property type="match status" value="1"/>
</dbReference>
<dbReference type="FunFam" id="3.30.2160.10:FF:000004">
    <property type="entry name" value="probable E3 ubiquitin-protein ligase HERC4 isoform X1"/>
    <property type="match status" value="1"/>
</dbReference>
<feature type="region of interest" description="Disordered" evidence="6">
    <location>
        <begin position="632"/>
        <end position="666"/>
    </location>
</feature>
<evidence type="ECO:0000256" key="3">
    <source>
        <dbReference type="ARBA" id="ARBA00022679"/>
    </source>
</evidence>
<dbReference type="Pfam" id="PF00632">
    <property type="entry name" value="HECT"/>
    <property type="match status" value="2"/>
</dbReference>
<dbReference type="SUPFAM" id="SSF56204">
    <property type="entry name" value="Hect, E3 ligase catalytic domain"/>
    <property type="match status" value="2"/>
</dbReference>
<feature type="region of interest" description="Disordered" evidence="6">
    <location>
        <begin position="412"/>
        <end position="447"/>
    </location>
</feature>
<organism evidence="8 9">
    <name type="scientific">Coemansia asiatica</name>
    <dbReference type="NCBI Taxonomy" id="1052880"/>
    <lineage>
        <taxon>Eukaryota</taxon>
        <taxon>Fungi</taxon>
        <taxon>Fungi incertae sedis</taxon>
        <taxon>Zoopagomycota</taxon>
        <taxon>Kickxellomycotina</taxon>
        <taxon>Kickxellomycetes</taxon>
        <taxon>Kickxellales</taxon>
        <taxon>Kickxellaceae</taxon>
        <taxon>Coemansia</taxon>
    </lineage>
</organism>
<dbReference type="InterPro" id="IPR000569">
    <property type="entry name" value="HECT_dom"/>
</dbReference>
<feature type="region of interest" description="Disordered" evidence="6">
    <location>
        <begin position="17"/>
        <end position="50"/>
    </location>
</feature>
<keyword evidence="3 8" id="KW-0808">Transferase</keyword>
<sequence length="1299" mass="142422">MVVSQFFSPLRTLKNKARSARHSLDLSSEEDDEPTTTAPTRDPSTHKPTRPLTTGTCLCCGSKVSFPPTVSCFKCTVCDTINDLRPLVRTEKISSGGNNQEVSRQRVPPPPPLTLDRLKAGVMAYRRHPEKQSLLEAMLRESFGNWDVLNFSFVVDGGVDVDEVHAAYKIVLALPPSFIRAMMSGIESILRRPGRPLLNSSDIRYLLVILENPLLLQQTFPQESSYHHHIVKSMVGTLANLPNKTHYDLVLWLSHQSRSSIKRKVLLVNQFITYRVQKYDRARRRNKETKATVPLTSYSEQSTQTELPAFQRTRSATNAPLPQPRNHQPGAGIVRGRPGGHNRMRSNTDSRISLSSHEKASAIRELQEEQQQQRSMSGTAEHAGNERENSDICAATESDPMGLGIAGMRVSERQNQQQKPMRFASVGSALHSSTSRPPIPPLPPPLHAGSVSYAGSVQYRSHRSCTTGAWAAPSTMSMNDPTPPPAARARNSPRTAAGIIADASDALMQQSYYIPLRSSNSEAIRHRVTPAEVQKDDAVTQFIPLSSPPTDDDNALGLDQIGASVSESCSTGASRPRAASMSAGDLPALGSAAGTCSSDICGNGNGARVLSVDVQVPDEPARPVRDSVMGVLSGTVEPSSPVSSSATTGRSSLTRTRSSSEAPMRRARADHELLASMERPLAAHASVGDRTGGVDLDDYYVGADGVFYPKTSSLAMHQHDWRLVTAAKVMALLHAANLLLPSKLRLPVDAFYNEGIDNMDLISDYDAWQARVPNAFSFCQYPFLLSLRAKVQIMQVDAARQMDSKLKEAVITALFQNYHSRIAGAAASQPHLKLFIRRNCLVEDSLHQLATHEQDLKKRLKIEFVGEEGIDAGGLTKEWFMLLIRELMNPLYGMFVSETDNDDGTGGSATFWFNPASLETGNQYFLVGVVVGLALYNSTILDLHLPLAVFKKLLRTSFYQYPTNATAAAAGMSNAGFNGGAMNCVSLVAGTQTRYPLGNGLSTSAPLSGSIGSSSSSTATTSAAVGGTSTKLGMTRVAAAAAAAEGRSPIYGLLSASAQLRYQINEMLSDVSQFRPHLARGLRQLLQYRENDVEDVFCLTFEATYEAYGEIATVPLVPNGSQIPVTSQNRVEYVMRYLQWTLNDSVARQFEPFRRGFYYVCGGNALSLFKPEEIELMVHGSGEDWQPEDLKEITEYAGFGRFPKERETQLIEWFWDILKEISSADRKLFLAFVTGADRMPLALGSKLKMKLALLGEDFNRLPVAHTCFNQLGIWMYRSKRELEEKLVLAIRESEGFGLK</sequence>
<evidence type="ECO:0000313" key="8">
    <source>
        <dbReference type="EMBL" id="KAJ1645890.1"/>
    </source>
</evidence>
<feature type="compositionally biased region" description="Pro residues" evidence="6">
    <location>
        <begin position="437"/>
        <end position="446"/>
    </location>
</feature>
<feature type="compositionally biased region" description="Basic and acidic residues" evidence="6">
    <location>
        <begin position="356"/>
        <end position="367"/>
    </location>
</feature>
<dbReference type="CDD" id="cd00078">
    <property type="entry name" value="HECTc"/>
    <property type="match status" value="1"/>
</dbReference>
<dbReference type="PANTHER" id="PTHR45700:SF8">
    <property type="entry name" value="HECT-TYPE E3 UBIQUITIN TRANSFERASE"/>
    <property type="match status" value="1"/>
</dbReference>
<dbReference type="Gene3D" id="3.90.1750.10">
    <property type="entry name" value="Hect, E3 ligase catalytic domains"/>
    <property type="match status" value="1"/>
</dbReference>
<dbReference type="SMART" id="SM00119">
    <property type="entry name" value="HECTc"/>
    <property type="match status" value="1"/>
</dbReference>
<feature type="active site" description="Glycyl thioester intermediate" evidence="5">
    <location>
        <position position="1267"/>
    </location>
</feature>
<feature type="compositionally biased region" description="Polar residues" evidence="6">
    <location>
        <begin position="345"/>
        <end position="355"/>
    </location>
</feature>
<evidence type="ECO:0000256" key="1">
    <source>
        <dbReference type="ARBA" id="ARBA00000885"/>
    </source>
</evidence>
<protein>
    <recommendedName>
        <fullName evidence="2">HECT-type E3 ubiquitin transferase</fullName>
        <ecNumber evidence="2">2.3.2.26</ecNumber>
    </recommendedName>
</protein>
<feature type="compositionally biased region" description="Polar residues" evidence="6">
    <location>
        <begin position="294"/>
        <end position="320"/>
    </location>
</feature>
<evidence type="ECO:0000313" key="9">
    <source>
        <dbReference type="Proteomes" id="UP001145021"/>
    </source>
</evidence>
<feature type="compositionally biased region" description="Polar residues" evidence="6">
    <location>
        <begin position="93"/>
        <end position="102"/>
    </location>
</feature>
<comment type="caution">
    <text evidence="8">The sequence shown here is derived from an EMBL/GenBank/DDBJ whole genome shotgun (WGS) entry which is preliminary data.</text>
</comment>
<comment type="catalytic activity">
    <reaction evidence="1">
        <text>S-ubiquitinyl-[E2 ubiquitin-conjugating enzyme]-L-cysteine + [acceptor protein]-L-lysine = [E2 ubiquitin-conjugating enzyme]-L-cysteine + N(6)-ubiquitinyl-[acceptor protein]-L-lysine.</text>
        <dbReference type="EC" id="2.3.2.26"/>
    </reaction>
</comment>
<name>A0A9W7XJD7_9FUNG</name>
<feature type="region of interest" description="Disordered" evidence="6">
    <location>
        <begin position="470"/>
        <end position="492"/>
    </location>
</feature>
<keyword evidence="9" id="KW-1185">Reference proteome</keyword>